<feature type="domain" description="Nitroreductase" evidence="6">
    <location>
        <begin position="18"/>
        <end position="158"/>
    </location>
</feature>
<dbReference type="AlphaFoldDB" id="A0A7W4ZB40"/>
<protein>
    <recommendedName>
        <fullName evidence="5">Putative NADH dehydrogenase/NAD(P)H nitroreductase FHS09_004074</fullName>
        <ecNumber evidence="5">1.-.-.-</ecNumber>
    </recommendedName>
</protein>
<evidence type="ECO:0000256" key="2">
    <source>
        <dbReference type="ARBA" id="ARBA00022643"/>
    </source>
</evidence>
<reference evidence="7 8" key="1">
    <citation type="submission" date="2020-08" db="EMBL/GenBank/DDBJ databases">
        <title>Genomic Encyclopedia of Type Strains, Phase III (KMG-III): the genomes of soil and plant-associated and newly described type strains.</title>
        <authorList>
            <person name="Whitman W."/>
        </authorList>
    </citation>
    <scope>NUCLEOTIDE SEQUENCE [LARGE SCALE GENOMIC DNA]</scope>
    <source>
        <strain evidence="7 8">CECT 8799</strain>
    </source>
</reference>
<evidence type="ECO:0000256" key="5">
    <source>
        <dbReference type="HAMAP-Rule" id="MF_01204"/>
    </source>
</evidence>
<dbReference type="EMBL" id="JACHWZ010000026">
    <property type="protein sequence ID" value="MBB3063221.1"/>
    <property type="molecule type" value="Genomic_DNA"/>
</dbReference>
<dbReference type="PANTHER" id="PTHR43543">
    <property type="entry name" value="MALONIC SEMIALDEHYDE REDUCTASE RUTE-RELATED"/>
    <property type="match status" value="1"/>
</dbReference>
<dbReference type="Proteomes" id="UP000535937">
    <property type="component" value="Unassembled WGS sequence"/>
</dbReference>
<dbReference type="GO" id="GO:0016491">
    <property type="term" value="F:oxidoreductase activity"/>
    <property type="evidence" value="ECO:0007669"/>
    <property type="project" value="UniProtKB-UniRule"/>
</dbReference>
<keyword evidence="2 5" id="KW-0288">FMN</keyword>
<sequence length="210" mass="23553">MGESISSESLKQLFTEARTHSHWLDKPVSDETLRQLYDLMKMGPTSANCCPVRVLFLRSKEAKERLKPALNEGNVDKTMAAPVTAIIAHDMKFYDYLPKLFPHAPARDWFVDNSELAAATAFRNASLQGGYFILAARAVGLDCGPMSGFDNTAVDKEFFSEPCEDRAFQQEHSPDSHIKSNFLCNLGYGDPVMLHPRSPRFDFDDVCKVI</sequence>
<dbReference type="InterPro" id="IPR029479">
    <property type="entry name" value="Nitroreductase"/>
</dbReference>
<dbReference type="HAMAP" id="MF_01204">
    <property type="entry name" value="Oxidoreductase_RutE_HadB"/>
    <property type="match status" value="1"/>
</dbReference>
<dbReference type="InterPro" id="IPR050461">
    <property type="entry name" value="Nitroreductase_HadB/RutE"/>
</dbReference>
<comment type="caution">
    <text evidence="7">The sequence shown here is derived from an EMBL/GenBank/DDBJ whole genome shotgun (WGS) entry which is preliminary data.</text>
</comment>
<evidence type="ECO:0000259" key="6">
    <source>
        <dbReference type="Pfam" id="PF00881"/>
    </source>
</evidence>
<accession>A0A7W4ZB40</accession>
<evidence type="ECO:0000256" key="3">
    <source>
        <dbReference type="ARBA" id="ARBA00022857"/>
    </source>
</evidence>
<dbReference type="PANTHER" id="PTHR43543:SF1">
    <property type="entry name" value="MALONIC SEMIALDEHYDE REDUCTASE RUTE-RELATED"/>
    <property type="match status" value="1"/>
</dbReference>
<dbReference type="InterPro" id="IPR023936">
    <property type="entry name" value="RutE-like"/>
</dbReference>
<dbReference type="RefSeq" id="WP_183463204.1">
    <property type="nucleotide sequence ID" value="NZ_JACHWZ010000026.1"/>
</dbReference>
<keyword evidence="3 5" id="KW-0521">NADP</keyword>
<keyword evidence="8" id="KW-1185">Reference proteome</keyword>
<comment type="similarity">
    <text evidence="5">Belongs to the nitroreductase family. HadB/RutE subfamily.</text>
</comment>
<proteinExistence type="inferred from homology"/>
<evidence type="ECO:0000313" key="7">
    <source>
        <dbReference type="EMBL" id="MBB3063221.1"/>
    </source>
</evidence>
<name>A0A7W4ZB40_9GAMM</name>
<dbReference type="Pfam" id="PF00881">
    <property type="entry name" value="Nitroreductase"/>
    <property type="match status" value="1"/>
</dbReference>
<dbReference type="Gene3D" id="3.40.109.10">
    <property type="entry name" value="NADH Oxidase"/>
    <property type="match status" value="1"/>
</dbReference>
<keyword evidence="1 5" id="KW-0285">Flavoprotein</keyword>
<dbReference type="InterPro" id="IPR000415">
    <property type="entry name" value="Nitroreductase-like"/>
</dbReference>
<dbReference type="NCBIfam" id="NF003768">
    <property type="entry name" value="PRK05365.1"/>
    <property type="match status" value="1"/>
</dbReference>
<dbReference type="CDD" id="cd02148">
    <property type="entry name" value="RutE-like"/>
    <property type="match status" value="1"/>
</dbReference>
<dbReference type="EC" id="1.-.-.-" evidence="5"/>
<evidence type="ECO:0000256" key="1">
    <source>
        <dbReference type="ARBA" id="ARBA00022630"/>
    </source>
</evidence>
<comment type="cofactor">
    <cofactor evidence="5">
        <name>FMN</name>
        <dbReference type="ChEBI" id="CHEBI:58210"/>
    </cofactor>
</comment>
<dbReference type="SUPFAM" id="SSF55469">
    <property type="entry name" value="FMN-dependent nitroreductase-like"/>
    <property type="match status" value="1"/>
</dbReference>
<organism evidence="7 8">
    <name type="scientific">Microbulbifer rhizosphaerae</name>
    <dbReference type="NCBI Taxonomy" id="1562603"/>
    <lineage>
        <taxon>Bacteria</taxon>
        <taxon>Pseudomonadati</taxon>
        <taxon>Pseudomonadota</taxon>
        <taxon>Gammaproteobacteria</taxon>
        <taxon>Cellvibrionales</taxon>
        <taxon>Microbulbiferaceae</taxon>
        <taxon>Microbulbifer</taxon>
    </lineage>
</organism>
<evidence type="ECO:0000256" key="4">
    <source>
        <dbReference type="ARBA" id="ARBA00023002"/>
    </source>
</evidence>
<keyword evidence="5" id="KW-0520">NAD</keyword>
<gene>
    <name evidence="7" type="ORF">FHS09_004074</name>
</gene>
<evidence type="ECO:0000313" key="8">
    <source>
        <dbReference type="Proteomes" id="UP000535937"/>
    </source>
</evidence>
<keyword evidence="4 5" id="KW-0560">Oxidoreductase</keyword>